<evidence type="ECO:0000256" key="3">
    <source>
        <dbReference type="ARBA" id="ARBA00022989"/>
    </source>
</evidence>
<sequence>MLTLYIDYKVNNIIQILNAFGHAGRTIGNHAGVIGFLYTGMESGMVKARDADDIINNVVAGLATRALYKAETVAGAIGGIAVGLAMTGKQILKRYIPI</sequence>
<evidence type="ECO:0000256" key="1">
    <source>
        <dbReference type="ARBA" id="ARBA00004141"/>
    </source>
</evidence>
<dbReference type="Pfam" id="PF02466">
    <property type="entry name" value="Tim17"/>
    <property type="match status" value="1"/>
</dbReference>
<keyword evidence="2" id="KW-0812">Transmembrane</keyword>
<evidence type="ECO:0000313" key="5">
    <source>
        <dbReference type="EMBL" id="KAJ0196714.1"/>
    </source>
</evidence>
<keyword evidence="6" id="KW-1185">Reference proteome</keyword>
<accession>A0A9R1X3K0</accession>
<keyword evidence="3" id="KW-1133">Transmembrane helix</keyword>
<organism evidence="5 6">
    <name type="scientific">Lactuca sativa</name>
    <name type="common">Garden lettuce</name>
    <dbReference type="NCBI Taxonomy" id="4236"/>
    <lineage>
        <taxon>Eukaryota</taxon>
        <taxon>Viridiplantae</taxon>
        <taxon>Streptophyta</taxon>
        <taxon>Embryophyta</taxon>
        <taxon>Tracheophyta</taxon>
        <taxon>Spermatophyta</taxon>
        <taxon>Magnoliopsida</taxon>
        <taxon>eudicotyledons</taxon>
        <taxon>Gunneridae</taxon>
        <taxon>Pentapetalae</taxon>
        <taxon>asterids</taxon>
        <taxon>campanulids</taxon>
        <taxon>Asterales</taxon>
        <taxon>Asteraceae</taxon>
        <taxon>Cichorioideae</taxon>
        <taxon>Cichorieae</taxon>
        <taxon>Lactucinae</taxon>
        <taxon>Lactuca</taxon>
    </lineage>
</organism>
<evidence type="ECO:0000256" key="2">
    <source>
        <dbReference type="ARBA" id="ARBA00022692"/>
    </source>
</evidence>
<dbReference type="GO" id="GO:0016020">
    <property type="term" value="C:membrane"/>
    <property type="evidence" value="ECO:0007669"/>
    <property type="project" value="UniProtKB-SubCell"/>
</dbReference>
<protein>
    <submittedName>
        <fullName evidence="5">Uncharacterized protein</fullName>
    </submittedName>
</protein>
<dbReference type="EMBL" id="NBSK02000007">
    <property type="protein sequence ID" value="KAJ0196714.1"/>
    <property type="molecule type" value="Genomic_DNA"/>
</dbReference>
<name>A0A9R1X3K0_LACSA</name>
<dbReference type="GO" id="GO:0022857">
    <property type="term" value="F:transmembrane transporter activity"/>
    <property type="evidence" value="ECO:0007669"/>
    <property type="project" value="InterPro"/>
</dbReference>
<evidence type="ECO:0000256" key="4">
    <source>
        <dbReference type="ARBA" id="ARBA00023136"/>
    </source>
</evidence>
<comment type="subcellular location">
    <subcellularLocation>
        <location evidence="1">Membrane</location>
        <topology evidence="1">Multi-pass membrane protein</topology>
    </subcellularLocation>
</comment>
<dbReference type="Proteomes" id="UP000235145">
    <property type="component" value="Unassembled WGS sequence"/>
</dbReference>
<gene>
    <name evidence="5" type="ORF">LSAT_V11C700372170</name>
</gene>
<proteinExistence type="predicted"/>
<reference evidence="5 6" key="1">
    <citation type="journal article" date="2017" name="Nat. Commun.">
        <title>Genome assembly with in vitro proximity ligation data and whole-genome triplication in lettuce.</title>
        <authorList>
            <person name="Reyes-Chin-Wo S."/>
            <person name="Wang Z."/>
            <person name="Yang X."/>
            <person name="Kozik A."/>
            <person name="Arikit S."/>
            <person name="Song C."/>
            <person name="Xia L."/>
            <person name="Froenicke L."/>
            <person name="Lavelle D.O."/>
            <person name="Truco M.J."/>
            <person name="Xia R."/>
            <person name="Zhu S."/>
            <person name="Xu C."/>
            <person name="Xu H."/>
            <person name="Xu X."/>
            <person name="Cox K."/>
            <person name="Korf I."/>
            <person name="Meyers B.C."/>
            <person name="Michelmore R.W."/>
        </authorList>
    </citation>
    <scope>NUCLEOTIDE SEQUENCE [LARGE SCALE GENOMIC DNA]</scope>
    <source>
        <strain evidence="6">cv. Salinas</strain>
        <tissue evidence="5">Seedlings</tissue>
    </source>
</reference>
<dbReference type="PANTHER" id="PTHR15371:SF0">
    <property type="entry name" value="SD19278P"/>
    <property type="match status" value="1"/>
</dbReference>
<dbReference type="InterPro" id="IPR045238">
    <property type="entry name" value="Tim23-like"/>
</dbReference>
<evidence type="ECO:0000313" key="6">
    <source>
        <dbReference type="Proteomes" id="UP000235145"/>
    </source>
</evidence>
<keyword evidence="4" id="KW-0472">Membrane</keyword>
<dbReference type="PANTHER" id="PTHR15371">
    <property type="entry name" value="TIM23"/>
    <property type="match status" value="1"/>
</dbReference>
<comment type="caution">
    <text evidence="5">The sequence shown here is derived from an EMBL/GenBank/DDBJ whole genome shotgun (WGS) entry which is preliminary data.</text>
</comment>
<dbReference type="AlphaFoldDB" id="A0A9R1X3K0"/>